<dbReference type="SUPFAM" id="SSF47226">
    <property type="entry name" value="Histidine-containing phosphotransfer domain, HPT domain"/>
    <property type="match status" value="1"/>
</dbReference>
<dbReference type="Pfam" id="PF01627">
    <property type="entry name" value="Hpt"/>
    <property type="match status" value="1"/>
</dbReference>
<evidence type="ECO:0000256" key="1">
    <source>
        <dbReference type="ARBA" id="ARBA00023012"/>
    </source>
</evidence>
<dbReference type="EMBL" id="CACSIK010000001">
    <property type="protein sequence ID" value="CAA0095310.1"/>
    <property type="molecule type" value="Genomic_DNA"/>
</dbReference>
<dbReference type="EMBL" id="CACSIM010000004">
    <property type="protein sequence ID" value="CAA0113126.1"/>
    <property type="molecule type" value="Genomic_DNA"/>
</dbReference>
<evidence type="ECO:0000259" key="3">
    <source>
        <dbReference type="PROSITE" id="PS50894"/>
    </source>
</evidence>
<feature type="modified residue" description="Phosphohistidine" evidence="2">
    <location>
        <position position="59"/>
    </location>
</feature>
<dbReference type="PROSITE" id="PS50894">
    <property type="entry name" value="HPT"/>
    <property type="match status" value="1"/>
</dbReference>
<keyword evidence="1" id="KW-0902">Two-component regulatory system</keyword>
<evidence type="ECO:0000313" key="5">
    <source>
        <dbReference type="EMBL" id="CAA0113126.1"/>
    </source>
</evidence>
<keyword evidence="2" id="KW-0597">Phosphoprotein</keyword>
<dbReference type="Gene3D" id="1.20.120.160">
    <property type="entry name" value="HPT domain"/>
    <property type="match status" value="1"/>
</dbReference>
<evidence type="ECO:0000313" key="4">
    <source>
        <dbReference type="EMBL" id="CAA0095310.1"/>
    </source>
</evidence>
<dbReference type="Proteomes" id="UP000435877">
    <property type="component" value="Unassembled WGS sequence"/>
</dbReference>
<dbReference type="RefSeq" id="WP_159269212.1">
    <property type="nucleotide sequence ID" value="NZ_CACSIK010000001.1"/>
</dbReference>
<dbReference type="AlphaFoldDB" id="A0A5S9Q7P9"/>
<dbReference type="OrthoDB" id="5740681at2"/>
<sequence length="124" mass="14022">MSQNNNTGSDSVDAQLVELQKSYILKLDHKLQHIIDLWLRYKAQDDPSNTLKEFHRAVHSVAGTASILNISEVSRICTTIEENLILLISKNAHHQEIFSTLEPHIDDLKALLISKNFNPAPIKL</sequence>
<evidence type="ECO:0000313" key="6">
    <source>
        <dbReference type="Proteomes" id="UP000435877"/>
    </source>
</evidence>
<proteinExistence type="predicted"/>
<reference evidence="6 7" key="1">
    <citation type="submission" date="2019-11" db="EMBL/GenBank/DDBJ databases">
        <authorList>
            <person name="Holert J."/>
        </authorList>
    </citation>
    <scope>NUCLEOTIDE SEQUENCE [LARGE SCALE GENOMIC DNA]</scope>
    <source>
        <strain evidence="5">BC3_2A</strain>
        <strain evidence="4">SB11_1A</strain>
    </source>
</reference>
<dbReference type="Proteomes" id="UP000439591">
    <property type="component" value="Unassembled WGS sequence"/>
</dbReference>
<protein>
    <recommendedName>
        <fullName evidence="3">HPt domain-containing protein</fullName>
    </recommendedName>
</protein>
<organism evidence="5 7">
    <name type="scientific">Zhongshania aliphaticivorans</name>
    <dbReference type="NCBI Taxonomy" id="1470434"/>
    <lineage>
        <taxon>Bacteria</taxon>
        <taxon>Pseudomonadati</taxon>
        <taxon>Pseudomonadota</taxon>
        <taxon>Gammaproteobacteria</taxon>
        <taxon>Cellvibrionales</taxon>
        <taxon>Spongiibacteraceae</taxon>
        <taxon>Zhongshania</taxon>
    </lineage>
</organism>
<dbReference type="GO" id="GO:0004672">
    <property type="term" value="F:protein kinase activity"/>
    <property type="evidence" value="ECO:0007669"/>
    <property type="project" value="UniProtKB-ARBA"/>
</dbReference>
<dbReference type="InterPro" id="IPR036641">
    <property type="entry name" value="HPT_dom_sf"/>
</dbReference>
<accession>A0A5S9Q7P9</accession>
<evidence type="ECO:0000313" key="7">
    <source>
        <dbReference type="Proteomes" id="UP000439591"/>
    </source>
</evidence>
<name>A0A5S9Q7P9_9GAMM</name>
<keyword evidence="6" id="KW-1185">Reference proteome</keyword>
<feature type="domain" description="HPt" evidence="3">
    <location>
        <begin position="16"/>
        <end position="115"/>
    </location>
</feature>
<evidence type="ECO:0000256" key="2">
    <source>
        <dbReference type="PROSITE-ProRule" id="PRU00110"/>
    </source>
</evidence>
<dbReference type="InterPro" id="IPR008207">
    <property type="entry name" value="Sig_transdc_His_kin_Hpt_dom"/>
</dbReference>
<gene>
    <name evidence="4" type="ORF">IHBHHGIJ_02706</name>
    <name evidence="5" type="ORF">KFEGEMFD_02893</name>
</gene>
<dbReference type="GO" id="GO:0000160">
    <property type="term" value="P:phosphorelay signal transduction system"/>
    <property type="evidence" value="ECO:0007669"/>
    <property type="project" value="UniProtKB-KW"/>
</dbReference>